<keyword evidence="1" id="KW-0812">Transmembrane</keyword>
<accession>A0ABW6K2C0</accession>
<reference evidence="2 3" key="1">
    <citation type="submission" date="2024-08" db="EMBL/GenBank/DDBJ databases">
        <title>Two novel Cytobacillus novel species.</title>
        <authorList>
            <person name="Liu G."/>
        </authorList>
    </citation>
    <scope>NUCLEOTIDE SEQUENCE [LARGE SCALE GENOMIC DNA]</scope>
    <source>
        <strain evidence="2 3">FJAT-53684</strain>
    </source>
</reference>
<proteinExistence type="predicted"/>
<dbReference type="EMBL" id="JBIACJ010000013">
    <property type="protein sequence ID" value="MFE8698321.1"/>
    <property type="molecule type" value="Genomic_DNA"/>
</dbReference>
<keyword evidence="1" id="KW-1133">Transmembrane helix</keyword>
<sequence length="214" mass="24950">MGPFTKKMFSLHDIKYSWILLLSMALCFFIFYVDRSDYLADSAWLTIGYLLSFTVAVIWGALNYVGHIRINVMYHKQNDIHAYVAQLAMNQEDKIELQAYLEDFAEDLMKRGRTKEEASREAINEFKVQEILSLSKNTLLFNLHAHYYLLGWTILGFLVFILVGIFWVTLLPSSMMVLIIESMLFAYGIGFVGLFLIYKVLDTMIYRIFKDQLS</sequence>
<evidence type="ECO:0000313" key="2">
    <source>
        <dbReference type="EMBL" id="MFE8698321.1"/>
    </source>
</evidence>
<evidence type="ECO:0000256" key="1">
    <source>
        <dbReference type="SAM" id="Phobius"/>
    </source>
</evidence>
<dbReference type="Proteomes" id="UP001601058">
    <property type="component" value="Unassembled WGS sequence"/>
</dbReference>
<comment type="caution">
    <text evidence="2">The sequence shown here is derived from an EMBL/GenBank/DDBJ whole genome shotgun (WGS) entry which is preliminary data.</text>
</comment>
<feature type="transmembrane region" description="Helical" evidence="1">
    <location>
        <begin position="45"/>
        <end position="66"/>
    </location>
</feature>
<dbReference type="RefSeq" id="WP_389222601.1">
    <property type="nucleotide sequence ID" value="NZ_JBIACJ010000013.1"/>
</dbReference>
<keyword evidence="1" id="KW-0472">Membrane</keyword>
<feature type="transmembrane region" description="Helical" evidence="1">
    <location>
        <begin position="147"/>
        <end position="170"/>
    </location>
</feature>
<protein>
    <submittedName>
        <fullName evidence="2">Uncharacterized protein</fullName>
    </submittedName>
</protein>
<feature type="transmembrane region" description="Helical" evidence="1">
    <location>
        <begin position="16"/>
        <end position="33"/>
    </location>
</feature>
<feature type="transmembrane region" description="Helical" evidence="1">
    <location>
        <begin position="176"/>
        <end position="198"/>
    </location>
</feature>
<gene>
    <name evidence="2" type="ORF">ACFYKT_18525</name>
</gene>
<keyword evidence="3" id="KW-1185">Reference proteome</keyword>
<name>A0ABW6K2C0_9BACI</name>
<evidence type="ECO:0000313" key="3">
    <source>
        <dbReference type="Proteomes" id="UP001601058"/>
    </source>
</evidence>
<organism evidence="2 3">
    <name type="scientific">Cytobacillus mangrovibacter</name>
    <dbReference type="NCBI Taxonomy" id="3299024"/>
    <lineage>
        <taxon>Bacteria</taxon>
        <taxon>Bacillati</taxon>
        <taxon>Bacillota</taxon>
        <taxon>Bacilli</taxon>
        <taxon>Bacillales</taxon>
        <taxon>Bacillaceae</taxon>
        <taxon>Cytobacillus</taxon>
    </lineage>
</organism>